<dbReference type="InterPro" id="IPR000313">
    <property type="entry name" value="PWWP_dom"/>
</dbReference>
<feature type="compositionally biased region" description="Acidic residues" evidence="1">
    <location>
        <begin position="563"/>
        <end position="573"/>
    </location>
</feature>
<evidence type="ECO:0000313" key="4">
    <source>
        <dbReference type="Proteomes" id="UP000799536"/>
    </source>
</evidence>
<feature type="region of interest" description="Disordered" evidence="1">
    <location>
        <begin position="1"/>
        <end position="129"/>
    </location>
</feature>
<feature type="compositionally biased region" description="Acidic residues" evidence="1">
    <location>
        <begin position="290"/>
        <end position="305"/>
    </location>
</feature>
<sequence>MADEANPPVAADASKAPEDTTRVEEAPAETASADPASVENGEATKSSEAGETGEESNPSTEAMATVDENEPSAAEPKAEDTTIVGDDIVPEPQVNGTPAPKKGNNKRKSISGIPEHKKKTPSKKKAAPELHLNVQPGEYWFVAMRGFPPWPVVVCDEEMLPETLLSKRPVSAKRIDGTYREDFREGGKNAKDRRYPIMFLGTNEFAWQVNTDLQPLDVEQVKREVEEGKPGKKTRALWEAYKVAAEGHDLPWFKMMLEQHEQAMNAEVEAPEADTKKPEKKGKRKSVVAEEVDAEDMEIDIEEDGAPAKKTKASKKRKAETDDDEVEKPAKKTPKTKLKLNNKAAKEASAVKPKKETKAKTTKAKSASEETEAAKSEEKQMTPAERLEKREKSVLYLRHRLQKGFLTRDQAPKEEEMANMSDYFRQLEAYTDLEAEVIKKTKVHKVLKAIVKLNSIPKEEEHQFKKRSNDLLNNWKLALATDVGEAPPAETPAEPTTNGAKPEASEEKTDAEAPKETATEETPAESDATKPDATKPDAAEPDADGDVSMAEAKDDPPAKEADAEAPAEAEIEAPVETTA</sequence>
<feature type="compositionally biased region" description="Basic residues" evidence="1">
    <location>
        <begin position="116"/>
        <end position="125"/>
    </location>
</feature>
<feature type="region of interest" description="Disordered" evidence="1">
    <location>
        <begin position="482"/>
        <end position="579"/>
    </location>
</feature>
<feature type="compositionally biased region" description="Basic residues" evidence="1">
    <location>
        <begin position="309"/>
        <end position="318"/>
    </location>
</feature>
<feature type="compositionally biased region" description="Basic and acidic residues" evidence="1">
    <location>
        <begin position="15"/>
        <end position="25"/>
    </location>
</feature>
<feature type="compositionally biased region" description="Basic and acidic residues" evidence="1">
    <location>
        <begin position="366"/>
        <end position="388"/>
    </location>
</feature>
<evidence type="ECO:0000313" key="3">
    <source>
        <dbReference type="EMBL" id="KAF2204201.1"/>
    </source>
</evidence>
<organism evidence="3 4">
    <name type="scientific">Delitschia confertaspora ATCC 74209</name>
    <dbReference type="NCBI Taxonomy" id="1513339"/>
    <lineage>
        <taxon>Eukaryota</taxon>
        <taxon>Fungi</taxon>
        <taxon>Dikarya</taxon>
        <taxon>Ascomycota</taxon>
        <taxon>Pezizomycotina</taxon>
        <taxon>Dothideomycetes</taxon>
        <taxon>Pleosporomycetidae</taxon>
        <taxon>Pleosporales</taxon>
        <taxon>Delitschiaceae</taxon>
        <taxon>Delitschia</taxon>
    </lineage>
</organism>
<evidence type="ECO:0000259" key="2">
    <source>
        <dbReference type="PROSITE" id="PS50812"/>
    </source>
</evidence>
<protein>
    <recommendedName>
        <fullName evidence="2">PWWP domain-containing protein</fullName>
    </recommendedName>
</protein>
<feature type="compositionally biased region" description="Polar residues" evidence="1">
    <location>
        <begin position="43"/>
        <end position="62"/>
    </location>
</feature>
<dbReference type="SUPFAM" id="SSF63748">
    <property type="entry name" value="Tudor/PWWP/MBT"/>
    <property type="match status" value="1"/>
</dbReference>
<keyword evidence="4" id="KW-1185">Reference proteome</keyword>
<dbReference type="AlphaFoldDB" id="A0A9P4MV06"/>
<dbReference type="PROSITE" id="PS50812">
    <property type="entry name" value="PWWP"/>
    <property type="match status" value="1"/>
</dbReference>
<proteinExistence type="predicted"/>
<accession>A0A9P4MV06</accession>
<feature type="compositionally biased region" description="Basic residues" evidence="1">
    <location>
        <begin position="331"/>
        <end position="340"/>
    </location>
</feature>
<feature type="region of interest" description="Disordered" evidence="1">
    <location>
        <begin position="266"/>
        <end position="388"/>
    </location>
</feature>
<dbReference type="Pfam" id="PF00855">
    <property type="entry name" value="PWWP"/>
    <property type="match status" value="1"/>
</dbReference>
<gene>
    <name evidence="3" type="ORF">GQ43DRAFT_197906</name>
</gene>
<feature type="compositionally biased region" description="Basic and acidic residues" evidence="1">
    <location>
        <begin position="503"/>
        <end position="518"/>
    </location>
</feature>
<evidence type="ECO:0000256" key="1">
    <source>
        <dbReference type="SAM" id="MobiDB-lite"/>
    </source>
</evidence>
<comment type="caution">
    <text evidence="3">The sequence shown here is derived from an EMBL/GenBank/DDBJ whole genome shotgun (WGS) entry which is preliminary data.</text>
</comment>
<feature type="compositionally biased region" description="Basic and acidic residues" evidence="1">
    <location>
        <begin position="551"/>
        <end position="562"/>
    </location>
</feature>
<feature type="compositionally biased region" description="Basic and acidic residues" evidence="1">
    <location>
        <begin position="527"/>
        <end position="538"/>
    </location>
</feature>
<dbReference type="SMART" id="SM00293">
    <property type="entry name" value="PWWP"/>
    <property type="match status" value="1"/>
</dbReference>
<dbReference type="Gene3D" id="2.30.30.140">
    <property type="match status" value="1"/>
</dbReference>
<reference evidence="3" key="1">
    <citation type="journal article" date="2020" name="Stud. Mycol.">
        <title>101 Dothideomycetes genomes: a test case for predicting lifestyles and emergence of pathogens.</title>
        <authorList>
            <person name="Haridas S."/>
            <person name="Albert R."/>
            <person name="Binder M."/>
            <person name="Bloem J."/>
            <person name="Labutti K."/>
            <person name="Salamov A."/>
            <person name="Andreopoulos B."/>
            <person name="Baker S."/>
            <person name="Barry K."/>
            <person name="Bills G."/>
            <person name="Bluhm B."/>
            <person name="Cannon C."/>
            <person name="Castanera R."/>
            <person name="Culley D."/>
            <person name="Daum C."/>
            <person name="Ezra D."/>
            <person name="Gonzalez J."/>
            <person name="Henrissat B."/>
            <person name="Kuo A."/>
            <person name="Liang C."/>
            <person name="Lipzen A."/>
            <person name="Lutzoni F."/>
            <person name="Magnuson J."/>
            <person name="Mondo S."/>
            <person name="Nolan M."/>
            <person name="Ohm R."/>
            <person name="Pangilinan J."/>
            <person name="Park H.-J."/>
            <person name="Ramirez L."/>
            <person name="Alfaro M."/>
            <person name="Sun H."/>
            <person name="Tritt A."/>
            <person name="Yoshinaga Y."/>
            <person name="Zwiers L.-H."/>
            <person name="Turgeon B."/>
            <person name="Goodwin S."/>
            <person name="Spatafora J."/>
            <person name="Crous P."/>
            <person name="Grigoriev I."/>
        </authorList>
    </citation>
    <scope>NUCLEOTIDE SEQUENCE</scope>
    <source>
        <strain evidence="3">ATCC 74209</strain>
    </source>
</reference>
<feature type="compositionally biased region" description="Low complexity" evidence="1">
    <location>
        <begin position="341"/>
        <end position="351"/>
    </location>
</feature>
<dbReference type="OrthoDB" id="62853at2759"/>
<dbReference type="EMBL" id="ML993882">
    <property type="protein sequence ID" value="KAF2204201.1"/>
    <property type="molecule type" value="Genomic_DNA"/>
</dbReference>
<dbReference type="Proteomes" id="UP000799536">
    <property type="component" value="Unassembled WGS sequence"/>
</dbReference>
<feature type="domain" description="PWWP" evidence="2">
    <location>
        <begin position="136"/>
        <end position="207"/>
    </location>
</feature>
<name>A0A9P4MV06_9PLEO</name>
<feature type="compositionally biased region" description="Low complexity" evidence="1">
    <location>
        <begin position="485"/>
        <end position="497"/>
    </location>
</feature>